<keyword evidence="3" id="KW-1185">Reference proteome</keyword>
<dbReference type="AlphaFoldDB" id="A0AAN9JXJ4"/>
<dbReference type="Proteomes" id="UP001367508">
    <property type="component" value="Unassembled WGS sequence"/>
</dbReference>
<accession>A0AAN9JXJ4</accession>
<dbReference type="EMBL" id="JAYMYQ010000011">
    <property type="protein sequence ID" value="KAK7305956.1"/>
    <property type="molecule type" value="Genomic_DNA"/>
</dbReference>
<reference evidence="2 3" key="1">
    <citation type="submission" date="2024-01" db="EMBL/GenBank/DDBJ databases">
        <title>The genomes of 5 underutilized Papilionoideae crops provide insights into root nodulation and disease resistanc.</title>
        <authorList>
            <person name="Jiang F."/>
        </authorList>
    </citation>
    <scope>NUCLEOTIDE SEQUENCE [LARGE SCALE GENOMIC DNA]</scope>
    <source>
        <strain evidence="2">LVBAO_FW01</strain>
        <tissue evidence="2">Leaves</tissue>
    </source>
</reference>
<sequence length="103" mass="12042">MEVEWGRNHDVAWTSYDSLPKERPSRNSVSKTGKEKGERVAEDAFLWRFFFFPLNDTVGLRTTDSQVLMWYQMKRRRVARPTTTTTHCRWLTASISLLGSNAE</sequence>
<gene>
    <name evidence="2" type="ORF">VNO77_43869</name>
</gene>
<evidence type="ECO:0000256" key="1">
    <source>
        <dbReference type="SAM" id="MobiDB-lite"/>
    </source>
</evidence>
<feature type="region of interest" description="Disordered" evidence="1">
    <location>
        <begin position="17"/>
        <end position="39"/>
    </location>
</feature>
<name>A0AAN9JXJ4_CANGL</name>
<protein>
    <submittedName>
        <fullName evidence="2">Uncharacterized protein</fullName>
    </submittedName>
</protein>
<evidence type="ECO:0000313" key="2">
    <source>
        <dbReference type="EMBL" id="KAK7305956.1"/>
    </source>
</evidence>
<evidence type="ECO:0000313" key="3">
    <source>
        <dbReference type="Proteomes" id="UP001367508"/>
    </source>
</evidence>
<comment type="caution">
    <text evidence="2">The sequence shown here is derived from an EMBL/GenBank/DDBJ whole genome shotgun (WGS) entry which is preliminary data.</text>
</comment>
<organism evidence="2 3">
    <name type="scientific">Canavalia gladiata</name>
    <name type="common">Sword bean</name>
    <name type="synonym">Dolichos gladiatus</name>
    <dbReference type="NCBI Taxonomy" id="3824"/>
    <lineage>
        <taxon>Eukaryota</taxon>
        <taxon>Viridiplantae</taxon>
        <taxon>Streptophyta</taxon>
        <taxon>Embryophyta</taxon>
        <taxon>Tracheophyta</taxon>
        <taxon>Spermatophyta</taxon>
        <taxon>Magnoliopsida</taxon>
        <taxon>eudicotyledons</taxon>
        <taxon>Gunneridae</taxon>
        <taxon>Pentapetalae</taxon>
        <taxon>rosids</taxon>
        <taxon>fabids</taxon>
        <taxon>Fabales</taxon>
        <taxon>Fabaceae</taxon>
        <taxon>Papilionoideae</taxon>
        <taxon>50 kb inversion clade</taxon>
        <taxon>NPAAA clade</taxon>
        <taxon>indigoferoid/millettioid clade</taxon>
        <taxon>Phaseoleae</taxon>
        <taxon>Canavalia</taxon>
    </lineage>
</organism>
<proteinExistence type="predicted"/>